<dbReference type="InParanoid" id="Q6L337"/>
<reference evidence="1 2" key="1">
    <citation type="journal article" date="2004" name="Proc. Natl. Acad. Sci. U.S.A.">
        <title>Genome sequence of Picrophilus torridus and its implications for life around pH 0.</title>
        <authorList>
            <person name="Futterer O."/>
            <person name="Angelov A."/>
            <person name="Liesegang H."/>
            <person name="Gottschalk G."/>
            <person name="Schleper C."/>
            <person name="Schepers B."/>
            <person name="Dock C."/>
            <person name="Antranikian G."/>
            <person name="Liebl W."/>
        </authorList>
    </citation>
    <scope>NUCLEOTIDE SEQUENCE [LARGE SCALE GENOMIC DNA]</scope>
    <source>
        <strain evidence="2">ATCC 700027 / DSM 9790 / JCM 10055 / NBRC 100828</strain>
    </source>
</reference>
<dbReference type="AlphaFoldDB" id="Q6L337"/>
<dbReference type="EMBL" id="AE017261">
    <property type="protein sequence ID" value="AAT42614.1"/>
    <property type="molecule type" value="Genomic_DNA"/>
</dbReference>
<name>Q6L337_PICTO</name>
<dbReference type="GeneID" id="2845378"/>
<gene>
    <name evidence="1" type="ordered locus">PTO0029</name>
</gene>
<dbReference type="PaxDb" id="263820-PTO0029"/>
<sequence length="336" mass="39183">MRIFNINSQVTPDIEFIKKYISYGFIFNKILKNMDIFIVNEELMDVINPPLEEPEISCADEMIKSNANKISALRHPMAIAIANVFEDEKDKNMKRDEFTDISDILGKCRKVKYNVSGFYAGYSTIDNIFNSIFKYNSSLDKNMYDLINNNHSSIDTNKIKKAIFICYERIIKSSTDLKVDPNTAFLITLFHELTHAYMDSSKKLDYYNYRNRIIEESLCEAMSYDCFKGTEFDGDVAKFVFESDKPLSYKCGIYISEIAKTIPLISIVNRWKHGNVKEILFYFYEFEKLSDDICKVLKQGPFFNRTNIFYNIANRSDDYASNLLAMIIVEKTFEML</sequence>
<dbReference type="Proteomes" id="UP000000438">
    <property type="component" value="Chromosome"/>
</dbReference>
<proteinExistence type="predicted"/>
<dbReference type="KEGG" id="pto:PTO0029"/>
<evidence type="ECO:0000313" key="2">
    <source>
        <dbReference type="Proteomes" id="UP000000438"/>
    </source>
</evidence>
<dbReference type="RefSeq" id="WP_011176830.1">
    <property type="nucleotide sequence ID" value="NC_005877.1"/>
</dbReference>
<protein>
    <submittedName>
        <fullName evidence="1">Uncharacterized protein</fullName>
    </submittedName>
</protein>
<evidence type="ECO:0000313" key="1">
    <source>
        <dbReference type="EMBL" id="AAT42614.1"/>
    </source>
</evidence>
<dbReference type="HOGENOM" id="CLU_825427_0_0_2"/>
<organism evidence="1 2">
    <name type="scientific">Picrophilus torridus (strain ATCC 700027 / DSM 9790 / JCM 10055 / NBRC 100828 / KAW 2/3)</name>
    <dbReference type="NCBI Taxonomy" id="1122961"/>
    <lineage>
        <taxon>Archaea</taxon>
        <taxon>Methanobacteriati</taxon>
        <taxon>Thermoplasmatota</taxon>
        <taxon>Thermoplasmata</taxon>
        <taxon>Thermoplasmatales</taxon>
        <taxon>Picrophilaceae</taxon>
        <taxon>Picrophilus</taxon>
    </lineage>
</organism>
<accession>Q6L337</accession>